<dbReference type="PANTHER" id="PTHR43133:SF46">
    <property type="entry name" value="RNA POLYMERASE SIGMA-70 FACTOR ECF SUBFAMILY"/>
    <property type="match status" value="1"/>
</dbReference>
<keyword evidence="8" id="KW-1185">Reference proteome</keyword>
<dbReference type="InterPro" id="IPR007627">
    <property type="entry name" value="RNA_pol_sigma70_r2"/>
</dbReference>
<dbReference type="Gene3D" id="1.10.1740.10">
    <property type="match status" value="1"/>
</dbReference>
<dbReference type="InterPro" id="IPR014284">
    <property type="entry name" value="RNA_pol_sigma-70_dom"/>
</dbReference>
<dbReference type="Pfam" id="PF04542">
    <property type="entry name" value="Sigma70_r2"/>
    <property type="match status" value="1"/>
</dbReference>
<dbReference type="InterPro" id="IPR013325">
    <property type="entry name" value="RNA_pol_sigma_r2"/>
</dbReference>
<dbReference type="Gene3D" id="1.10.10.10">
    <property type="entry name" value="Winged helix-like DNA-binding domain superfamily/Winged helix DNA-binding domain"/>
    <property type="match status" value="1"/>
</dbReference>
<evidence type="ECO:0000256" key="1">
    <source>
        <dbReference type="ARBA" id="ARBA00010641"/>
    </source>
</evidence>
<evidence type="ECO:0000259" key="5">
    <source>
        <dbReference type="Pfam" id="PF04542"/>
    </source>
</evidence>
<feature type="domain" description="RNA polymerase sigma factor 70 region 4 type 2" evidence="6">
    <location>
        <begin position="131"/>
        <end position="181"/>
    </location>
</feature>
<comment type="caution">
    <text evidence="7">The sequence shown here is derived from an EMBL/GenBank/DDBJ whole genome shotgun (WGS) entry which is preliminary data.</text>
</comment>
<keyword evidence="2" id="KW-0805">Transcription regulation</keyword>
<dbReference type="InterPro" id="IPR013324">
    <property type="entry name" value="RNA_pol_sigma_r3/r4-like"/>
</dbReference>
<dbReference type="InterPro" id="IPR036388">
    <property type="entry name" value="WH-like_DNA-bd_sf"/>
</dbReference>
<comment type="similarity">
    <text evidence="1">Belongs to the sigma-70 factor family. ECF subfamily.</text>
</comment>
<accession>A0ABU7XPJ4</accession>
<evidence type="ECO:0000256" key="4">
    <source>
        <dbReference type="ARBA" id="ARBA00023163"/>
    </source>
</evidence>
<sequence length="194" mass="22879">MPKKVITLDEARFYRFKKGDERAFEYFFNTYFNAIVGFTMQFLGDEDKSRSIAQEAFIKLWQNREKVKKTNGIKAFLYTSAKSDCLNIIRHNKVVYKYNNRQLQERENQINLEVLNSLEFDAMSFTELERLIEKSIDALPEKCKLIFRKRRNENKKNKEIAEELGISVKAVEANMTRALKILKVNLANYLSVLL</sequence>
<dbReference type="NCBIfam" id="TIGR02937">
    <property type="entry name" value="sigma70-ECF"/>
    <property type="match status" value="1"/>
</dbReference>
<evidence type="ECO:0000313" key="7">
    <source>
        <dbReference type="EMBL" id="MEF3832394.1"/>
    </source>
</evidence>
<evidence type="ECO:0000259" key="6">
    <source>
        <dbReference type="Pfam" id="PF08281"/>
    </source>
</evidence>
<keyword evidence="3" id="KW-0731">Sigma factor</keyword>
<name>A0ABU7XPJ4_9FLAO</name>
<dbReference type="SUPFAM" id="SSF88659">
    <property type="entry name" value="Sigma3 and sigma4 domains of RNA polymerase sigma factors"/>
    <property type="match status" value="1"/>
</dbReference>
<evidence type="ECO:0000313" key="8">
    <source>
        <dbReference type="Proteomes" id="UP001337305"/>
    </source>
</evidence>
<feature type="domain" description="RNA polymerase sigma-70 region 2" evidence="5">
    <location>
        <begin position="28"/>
        <end position="93"/>
    </location>
</feature>
<evidence type="ECO:0000256" key="2">
    <source>
        <dbReference type="ARBA" id="ARBA00023015"/>
    </source>
</evidence>
<dbReference type="InterPro" id="IPR013249">
    <property type="entry name" value="RNA_pol_sigma70_r4_t2"/>
</dbReference>
<dbReference type="RefSeq" id="WP_303304775.1">
    <property type="nucleotide sequence ID" value="NZ_JAODOP010000004.1"/>
</dbReference>
<proteinExistence type="inferred from homology"/>
<evidence type="ECO:0000256" key="3">
    <source>
        <dbReference type="ARBA" id="ARBA00023082"/>
    </source>
</evidence>
<protein>
    <submittedName>
        <fullName evidence="7">RNA polymerase sigma-70 factor</fullName>
    </submittedName>
</protein>
<dbReference type="NCBIfam" id="TIGR02985">
    <property type="entry name" value="Sig70_bacteroi1"/>
    <property type="match status" value="1"/>
</dbReference>
<organism evidence="7 8">
    <name type="scientific">Flavivirga spongiicola</name>
    <dbReference type="NCBI Taxonomy" id="421621"/>
    <lineage>
        <taxon>Bacteria</taxon>
        <taxon>Pseudomonadati</taxon>
        <taxon>Bacteroidota</taxon>
        <taxon>Flavobacteriia</taxon>
        <taxon>Flavobacteriales</taxon>
        <taxon>Flavobacteriaceae</taxon>
        <taxon>Flavivirga</taxon>
    </lineage>
</organism>
<dbReference type="Pfam" id="PF08281">
    <property type="entry name" value="Sigma70_r4_2"/>
    <property type="match status" value="1"/>
</dbReference>
<dbReference type="InterPro" id="IPR014327">
    <property type="entry name" value="RNA_pol_sigma70_bacteroid"/>
</dbReference>
<gene>
    <name evidence="7" type="ORF">N1F79_04580</name>
</gene>
<dbReference type="InterPro" id="IPR039425">
    <property type="entry name" value="RNA_pol_sigma-70-like"/>
</dbReference>
<dbReference type="EMBL" id="JAODOP010000004">
    <property type="protein sequence ID" value="MEF3832394.1"/>
    <property type="molecule type" value="Genomic_DNA"/>
</dbReference>
<dbReference type="PANTHER" id="PTHR43133">
    <property type="entry name" value="RNA POLYMERASE ECF-TYPE SIGMA FACTO"/>
    <property type="match status" value="1"/>
</dbReference>
<dbReference type="Proteomes" id="UP001337305">
    <property type="component" value="Unassembled WGS sequence"/>
</dbReference>
<keyword evidence="4" id="KW-0804">Transcription</keyword>
<reference evidence="7 8" key="1">
    <citation type="submission" date="2022-09" db="EMBL/GenBank/DDBJ databases">
        <title>Genome sequencing of Flavivirga sp. MEBiC05379.</title>
        <authorList>
            <person name="Oh H.-M."/>
            <person name="Kwon K.K."/>
            <person name="Park M.J."/>
            <person name="Yang S.-H."/>
        </authorList>
    </citation>
    <scope>NUCLEOTIDE SEQUENCE [LARGE SCALE GENOMIC DNA]</scope>
    <source>
        <strain evidence="7 8">MEBiC05379</strain>
    </source>
</reference>
<dbReference type="SUPFAM" id="SSF88946">
    <property type="entry name" value="Sigma2 domain of RNA polymerase sigma factors"/>
    <property type="match status" value="1"/>
</dbReference>